<protein>
    <submittedName>
        <fullName evidence="1">Uncharacterized protein</fullName>
    </submittedName>
</protein>
<name>A0A0E9RYQ3_ANGAN</name>
<dbReference type="EMBL" id="GBXM01074228">
    <property type="protein sequence ID" value="JAH34349.1"/>
    <property type="molecule type" value="Transcribed_RNA"/>
</dbReference>
<reference evidence="1" key="2">
    <citation type="journal article" date="2015" name="Fish Shellfish Immunol.">
        <title>Early steps in the European eel (Anguilla anguilla)-Vibrio vulnificus interaction in the gills: Role of the RtxA13 toxin.</title>
        <authorList>
            <person name="Callol A."/>
            <person name="Pajuelo D."/>
            <person name="Ebbesson L."/>
            <person name="Teles M."/>
            <person name="MacKenzie S."/>
            <person name="Amaro C."/>
        </authorList>
    </citation>
    <scope>NUCLEOTIDE SEQUENCE</scope>
</reference>
<accession>A0A0E9RYQ3</accession>
<dbReference type="AlphaFoldDB" id="A0A0E9RYQ3"/>
<evidence type="ECO:0000313" key="1">
    <source>
        <dbReference type="EMBL" id="JAH34349.1"/>
    </source>
</evidence>
<sequence>MSVIGIWTCRPLDCSMERGDRRLEQDNRQFSTVPRT</sequence>
<proteinExistence type="predicted"/>
<reference evidence="1" key="1">
    <citation type="submission" date="2014-11" db="EMBL/GenBank/DDBJ databases">
        <authorList>
            <person name="Amaro Gonzalez C."/>
        </authorList>
    </citation>
    <scope>NUCLEOTIDE SEQUENCE</scope>
</reference>
<organism evidence="1">
    <name type="scientific">Anguilla anguilla</name>
    <name type="common">European freshwater eel</name>
    <name type="synonym">Muraena anguilla</name>
    <dbReference type="NCBI Taxonomy" id="7936"/>
    <lineage>
        <taxon>Eukaryota</taxon>
        <taxon>Metazoa</taxon>
        <taxon>Chordata</taxon>
        <taxon>Craniata</taxon>
        <taxon>Vertebrata</taxon>
        <taxon>Euteleostomi</taxon>
        <taxon>Actinopterygii</taxon>
        <taxon>Neopterygii</taxon>
        <taxon>Teleostei</taxon>
        <taxon>Anguilliformes</taxon>
        <taxon>Anguillidae</taxon>
        <taxon>Anguilla</taxon>
    </lineage>
</organism>